<sequence length="130" mass="13900">MAAVYVDQEAVRIELGWWERLFAGQRKRLVVPVASIVEAERVDRPTKFSATPGARSGLVVTGVVKVGRWGIGTGTSLFVSVRRSVPALRLAIDKPTAEQLGFDVILVSTPEVDRLVGSLTNGSVTGAVRG</sequence>
<dbReference type="OrthoDB" id="530515at2"/>
<reference evidence="1 2" key="1">
    <citation type="submission" date="2019-07" db="EMBL/GenBank/DDBJ databases">
        <title>Whole genome shotgun sequence of Nocardia ninae NBRC 108245.</title>
        <authorList>
            <person name="Hosoyama A."/>
            <person name="Uohara A."/>
            <person name="Ohji S."/>
            <person name="Ichikawa N."/>
        </authorList>
    </citation>
    <scope>NUCLEOTIDE SEQUENCE [LARGE SCALE GENOMIC DNA]</scope>
    <source>
        <strain evidence="1 2">NBRC 108245</strain>
    </source>
</reference>
<organism evidence="1 2">
    <name type="scientific">Nocardia ninae NBRC 108245</name>
    <dbReference type="NCBI Taxonomy" id="1210091"/>
    <lineage>
        <taxon>Bacteria</taxon>
        <taxon>Bacillati</taxon>
        <taxon>Actinomycetota</taxon>
        <taxon>Actinomycetes</taxon>
        <taxon>Mycobacteriales</taxon>
        <taxon>Nocardiaceae</taxon>
        <taxon>Nocardia</taxon>
    </lineage>
</organism>
<dbReference type="Proteomes" id="UP000321424">
    <property type="component" value="Unassembled WGS sequence"/>
</dbReference>
<evidence type="ECO:0000313" key="2">
    <source>
        <dbReference type="Proteomes" id="UP000321424"/>
    </source>
</evidence>
<accession>A0A511MCJ3</accession>
<gene>
    <name evidence="1" type="ORF">NN4_28910</name>
</gene>
<keyword evidence="2" id="KW-1185">Reference proteome</keyword>
<dbReference type="AlphaFoldDB" id="A0A511MCJ3"/>
<comment type="caution">
    <text evidence="1">The sequence shown here is derived from an EMBL/GenBank/DDBJ whole genome shotgun (WGS) entry which is preliminary data.</text>
</comment>
<name>A0A511MCJ3_9NOCA</name>
<proteinExistence type="predicted"/>
<dbReference type="EMBL" id="BJXA01000015">
    <property type="protein sequence ID" value="GEM38372.1"/>
    <property type="molecule type" value="Genomic_DNA"/>
</dbReference>
<evidence type="ECO:0000313" key="1">
    <source>
        <dbReference type="EMBL" id="GEM38372.1"/>
    </source>
</evidence>
<protein>
    <submittedName>
        <fullName evidence="1">Uncharacterized protein</fullName>
    </submittedName>
</protein>
<dbReference type="RefSeq" id="WP_147130569.1">
    <property type="nucleotide sequence ID" value="NZ_BJXA01000015.1"/>
</dbReference>